<gene>
    <name evidence="4" type="primary">LOC114780443</name>
</gene>
<evidence type="ECO:0000256" key="1">
    <source>
        <dbReference type="SAM" id="MobiDB-lite"/>
    </source>
</evidence>
<dbReference type="InterPro" id="IPR057667">
    <property type="entry name" value="HTH_SB"/>
</dbReference>
<protein>
    <recommendedName>
        <fullName evidence="6">Transposase Tc1-like domain-containing protein</fullName>
    </recommendedName>
</protein>
<evidence type="ECO:0000259" key="3">
    <source>
        <dbReference type="Pfam" id="PF25787"/>
    </source>
</evidence>
<evidence type="ECO:0000313" key="5">
    <source>
        <dbReference type="Proteomes" id="UP000694580"/>
    </source>
</evidence>
<feature type="compositionally biased region" description="Basic and acidic residues" evidence="1">
    <location>
        <begin position="190"/>
        <end position="199"/>
    </location>
</feature>
<feature type="compositionally biased region" description="Basic residues" evidence="1">
    <location>
        <begin position="177"/>
        <end position="189"/>
    </location>
</feature>
<reference evidence="4" key="2">
    <citation type="submission" date="2025-09" db="UniProtKB">
        <authorList>
            <consortium name="Ensembl"/>
        </authorList>
    </citation>
    <scope>IDENTIFICATION</scope>
</reference>
<dbReference type="InterPro" id="IPR009057">
    <property type="entry name" value="Homeodomain-like_sf"/>
</dbReference>
<dbReference type="InterPro" id="IPR036388">
    <property type="entry name" value="WH-like_DNA-bd_sf"/>
</dbReference>
<dbReference type="GeneTree" id="ENSGT01150000286914"/>
<feature type="domain" description="Transposase Tc1-like" evidence="2">
    <location>
        <begin position="285"/>
        <end position="335"/>
    </location>
</feature>
<reference evidence="4" key="1">
    <citation type="submission" date="2025-08" db="UniProtKB">
        <authorList>
            <consortium name="Ensembl"/>
        </authorList>
    </citation>
    <scope>IDENTIFICATION</scope>
</reference>
<dbReference type="SUPFAM" id="SSF46689">
    <property type="entry name" value="Homeodomain-like"/>
    <property type="match status" value="1"/>
</dbReference>
<keyword evidence="5" id="KW-1185">Reference proteome</keyword>
<dbReference type="Gene3D" id="1.10.10.10">
    <property type="entry name" value="Winged helix-like DNA-binding domain superfamily/Winged helix DNA-binding domain"/>
    <property type="match status" value="1"/>
</dbReference>
<dbReference type="Ensembl" id="ENSDCDT00010051929.1">
    <property type="protein sequence ID" value="ENSDCDP00010041917.1"/>
    <property type="gene ID" value="ENSDCDG00010026498.1"/>
</dbReference>
<dbReference type="Pfam" id="PF25787">
    <property type="entry name" value="HTH_SB"/>
    <property type="match status" value="1"/>
</dbReference>
<dbReference type="AlphaFoldDB" id="A0AAY4D8R4"/>
<dbReference type="Proteomes" id="UP000694580">
    <property type="component" value="Unplaced"/>
</dbReference>
<dbReference type="RefSeq" id="XP_028823574.1">
    <property type="nucleotide sequence ID" value="XM_028967741.1"/>
</dbReference>
<evidence type="ECO:0000313" key="4">
    <source>
        <dbReference type="Ensembl" id="ENSDCDP00010041917.1"/>
    </source>
</evidence>
<dbReference type="GO" id="GO:0015074">
    <property type="term" value="P:DNA integration"/>
    <property type="evidence" value="ECO:0007669"/>
    <property type="project" value="InterPro"/>
</dbReference>
<feature type="region of interest" description="Disordered" evidence="1">
    <location>
        <begin position="162"/>
        <end position="221"/>
    </location>
</feature>
<feature type="compositionally biased region" description="Basic and acidic residues" evidence="1">
    <location>
        <begin position="91"/>
        <end position="118"/>
    </location>
</feature>
<sequence length="339" mass="37822">MMKTRWRKVEESRIKKKSANQEQLLCLNVISSHPTDIDEFIVSDDGQLLQKKFSGFRDEALQEAEETSGGDAEAYNHSEEQSYNHVAGPDMSDHVENEAEDHLMASKDVENPDEETGRGQEGGGSRSQVEGHAIRTACDWSDGGGGDDEDQSENFSGIVVKVEDEGGDEEVEDQPRKPVKRRASRRLVSKHRDPGELDGGHMTNPDSNIRSFRRPTKRSTEISEDIRTRVVDAHQAGMGYKRISKETGLIPSTVRSIVHKWKKFSTVASLPRSGRPKKISAKACQRILQLVTKDPQVTLKELQESLALDNICVHASTIQKTLKKCGLRGGLPERKETPR</sequence>
<dbReference type="GO" id="GO:0003677">
    <property type="term" value="F:DNA binding"/>
    <property type="evidence" value="ECO:0007669"/>
    <property type="project" value="InterPro"/>
</dbReference>
<dbReference type="GO" id="GO:0006313">
    <property type="term" value="P:DNA transposition"/>
    <property type="evidence" value="ECO:0007669"/>
    <property type="project" value="InterPro"/>
</dbReference>
<dbReference type="GeneID" id="114780443"/>
<evidence type="ECO:0000259" key="2">
    <source>
        <dbReference type="Pfam" id="PF01498"/>
    </source>
</evidence>
<dbReference type="InterPro" id="IPR002492">
    <property type="entry name" value="Transposase_Tc1-like"/>
</dbReference>
<accession>A0AAY4D8R4</accession>
<proteinExistence type="predicted"/>
<evidence type="ECO:0008006" key="6">
    <source>
        <dbReference type="Google" id="ProtNLM"/>
    </source>
</evidence>
<organism evidence="4 5">
    <name type="scientific">Denticeps clupeoides</name>
    <name type="common">denticle herring</name>
    <dbReference type="NCBI Taxonomy" id="299321"/>
    <lineage>
        <taxon>Eukaryota</taxon>
        <taxon>Metazoa</taxon>
        <taxon>Chordata</taxon>
        <taxon>Craniata</taxon>
        <taxon>Vertebrata</taxon>
        <taxon>Euteleostomi</taxon>
        <taxon>Actinopterygii</taxon>
        <taxon>Neopterygii</taxon>
        <taxon>Teleostei</taxon>
        <taxon>Clupei</taxon>
        <taxon>Clupeiformes</taxon>
        <taxon>Denticipitoidei</taxon>
        <taxon>Denticipitidae</taxon>
        <taxon>Denticeps</taxon>
    </lineage>
</organism>
<name>A0AAY4D8R4_9TELE</name>
<feature type="region of interest" description="Disordered" evidence="1">
    <location>
        <begin position="60"/>
        <end position="130"/>
    </location>
</feature>
<feature type="domain" description="Sleeping Beauty transposase HTH" evidence="3">
    <location>
        <begin position="217"/>
        <end position="267"/>
    </location>
</feature>
<dbReference type="Pfam" id="PF01498">
    <property type="entry name" value="HTH_Tnp_Tc3_2"/>
    <property type="match status" value="1"/>
</dbReference>